<gene>
    <name evidence="1" type="ORF">QWY31_08135</name>
</gene>
<dbReference type="PROSITE" id="PS51257">
    <property type="entry name" value="PROKAR_LIPOPROTEIN"/>
    <property type="match status" value="1"/>
</dbReference>
<reference evidence="1" key="1">
    <citation type="submission" date="2023-06" db="EMBL/GenBank/DDBJ databases">
        <title>Cytophagales bacterium Strain LB-30, isolated from soil.</title>
        <authorList>
            <person name="Liu B."/>
        </authorList>
    </citation>
    <scope>NUCLEOTIDE SEQUENCE</scope>
    <source>
        <strain evidence="1">LB-30</strain>
    </source>
</reference>
<dbReference type="EMBL" id="JAUHJS010000003">
    <property type="protein sequence ID" value="MDN4165465.1"/>
    <property type="molecule type" value="Genomic_DNA"/>
</dbReference>
<sequence>MKNRALFLISMFFLVACNEILLEDISDQKVTILAPIDSLETETFSVVFWWEKHIAIKTHRLQIVSPNFESPSRIVLDTLLSSDKIEQTLSPGNYQWRIRGENESYTTSFETRSLTILSTNDLSQQIVKLIYPSNGSFTNKSQLTFTWEALEIADEYTFVMEDFPSLSVTQEMSTASIDLPEVTDRTYTWYVVARNEESVKRSNTFSFVTDFTIPLSPIITSLNDADTVSNLPYVLNWERRSQDIVRDSIYLYSDNELKQLVEGYPISELNPSHSLSNTYLTLEGKYFLQIRSTDRAGNVSPYSATVSFTYRKEE</sequence>
<keyword evidence="2" id="KW-1185">Reference proteome</keyword>
<accession>A0ABT8F4U1</accession>
<dbReference type="InterPro" id="IPR013783">
    <property type="entry name" value="Ig-like_fold"/>
</dbReference>
<comment type="caution">
    <text evidence="1">The sequence shown here is derived from an EMBL/GenBank/DDBJ whole genome shotgun (WGS) entry which is preliminary data.</text>
</comment>
<evidence type="ECO:0000313" key="1">
    <source>
        <dbReference type="EMBL" id="MDN4165465.1"/>
    </source>
</evidence>
<dbReference type="RefSeq" id="WP_320003990.1">
    <property type="nucleotide sequence ID" value="NZ_JAUHJS010000003.1"/>
</dbReference>
<name>A0ABT8F4U1_9BACT</name>
<dbReference type="Proteomes" id="UP001168552">
    <property type="component" value="Unassembled WGS sequence"/>
</dbReference>
<protein>
    <submittedName>
        <fullName evidence="1">Uncharacterized protein</fullName>
    </submittedName>
</protein>
<proteinExistence type="predicted"/>
<organism evidence="1 2">
    <name type="scientific">Shiella aurantiaca</name>
    <dbReference type="NCBI Taxonomy" id="3058365"/>
    <lineage>
        <taxon>Bacteria</taxon>
        <taxon>Pseudomonadati</taxon>
        <taxon>Bacteroidota</taxon>
        <taxon>Cytophagia</taxon>
        <taxon>Cytophagales</taxon>
        <taxon>Shiellaceae</taxon>
        <taxon>Shiella</taxon>
    </lineage>
</organism>
<evidence type="ECO:0000313" key="2">
    <source>
        <dbReference type="Proteomes" id="UP001168552"/>
    </source>
</evidence>
<dbReference type="Gene3D" id="2.60.40.10">
    <property type="entry name" value="Immunoglobulins"/>
    <property type="match status" value="3"/>
</dbReference>